<keyword evidence="1" id="KW-1133">Transmembrane helix</keyword>
<protein>
    <submittedName>
        <fullName evidence="2">Uncharacterized protein</fullName>
    </submittedName>
</protein>
<keyword evidence="1" id="KW-0812">Transmembrane</keyword>
<gene>
    <name evidence="2" type="ORF">ABF77_13205</name>
</gene>
<feature type="transmembrane region" description="Helical" evidence="1">
    <location>
        <begin position="20"/>
        <end position="44"/>
    </location>
</feature>
<sequence>MKVALVITVLKNEFNRYWDGVYWSEMIVEYYVKLLVVAAGVFLAKNIRHNMGCGEKVCTRTVIEAKCRCFAK</sequence>
<evidence type="ECO:0000313" key="3">
    <source>
        <dbReference type="Proteomes" id="UP000036013"/>
    </source>
</evidence>
<evidence type="ECO:0000256" key="1">
    <source>
        <dbReference type="SAM" id="Phobius"/>
    </source>
</evidence>
<proteinExistence type="predicted"/>
<dbReference type="AlphaFoldDB" id="A0A837LFQ1"/>
<comment type="caution">
    <text evidence="2">The sequence shown here is derived from an EMBL/GenBank/DDBJ whole genome shotgun (WGS) entry which is preliminary data.</text>
</comment>
<evidence type="ECO:0000313" key="2">
    <source>
        <dbReference type="EMBL" id="KLQ03206.1"/>
    </source>
</evidence>
<name>A0A837LFQ1_9ENTR</name>
<reference evidence="2 3" key="1">
    <citation type="submission" date="2015-06" db="EMBL/GenBank/DDBJ databases">
        <authorList>
            <person name="Adams M."/>
            <person name="Sutton G."/>
            <person name="Nelson K."/>
            <person name="Bonomo R."/>
            <person name="McCorrison J."/>
            <person name="Sanka R."/>
            <person name="Brinkac L."/>
            <person name="Nierman W."/>
        </authorList>
    </citation>
    <scope>NUCLEOTIDE SEQUENCE [LARGE SCALE GENOMIC DNA]</scope>
    <source>
        <strain evidence="2 3">GN02692</strain>
    </source>
</reference>
<accession>A0A837LFQ1</accession>
<organism evidence="2 3">
    <name type="scientific">Enterobacter roggenkampii</name>
    <dbReference type="NCBI Taxonomy" id="1812935"/>
    <lineage>
        <taxon>Bacteria</taxon>
        <taxon>Pseudomonadati</taxon>
        <taxon>Pseudomonadota</taxon>
        <taxon>Gammaproteobacteria</taxon>
        <taxon>Enterobacterales</taxon>
        <taxon>Enterobacteriaceae</taxon>
        <taxon>Enterobacter</taxon>
        <taxon>Enterobacter cloacae complex</taxon>
    </lineage>
</organism>
<keyword evidence="1" id="KW-0472">Membrane</keyword>
<dbReference type="Proteomes" id="UP000036013">
    <property type="component" value="Unassembled WGS sequence"/>
</dbReference>
<dbReference type="EMBL" id="LEDI01000028">
    <property type="protein sequence ID" value="KLQ03206.1"/>
    <property type="molecule type" value="Genomic_DNA"/>
</dbReference>